<dbReference type="EMBL" id="JAGINW010000001">
    <property type="protein sequence ID" value="MBP2327090.1"/>
    <property type="molecule type" value="Genomic_DNA"/>
</dbReference>
<dbReference type="InterPro" id="IPR036291">
    <property type="entry name" value="NAD(P)-bd_dom_sf"/>
</dbReference>
<organism evidence="4 5">
    <name type="scientific">Kibdelosporangium banguiense</name>
    <dbReference type="NCBI Taxonomy" id="1365924"/>
    <lineage>
        <taxon>Bacteria</taxon>
        <taxon>Bacillati</taxon>
        <taxon>Actinomycetota</taxon>
        <taxon>Actinomycetes</taxon>
        <taxon>Pseudonocardiales</taxon>
        <taxon>Pseudonocardiaceae</taxon>
        <taxon>Kibdelosporangium</taxon>
    </lineage>
</organism>
<dbReference type="SUPFAM" id="SSF51735">
    <property type="entry name" value="NAD(P)-binding Rossmann-fold domains"/>
    <property type="match status" value="1"/>
</dbReference>
<proteinExistence type="predicted"/>
<keyword evidence="1" id="KW-0596">Phosphopantetheine</keyword>
<dbReference type="Proteomes" id="UP001519332">
    <property type="component" value="Unassembled WGS sequence"/>
</dbReference>
<evidence type="ECO:0000313" key="4">
    <source>
        <dbReference type="EMBL" id="MBP2327090.1"/>
    </source>
</evidence>
<dbReference type="InterPro" id="IPR013968">
    <property type="entry name" value="PKS_KR"/>
</dbReference>
<keyword evidence="5" id="KW-1185">Reference proteome</keyword>
<dbReference type="PANTHER" id="PTHR43775">
    <property type="entry name" value="FATTY ACID SYNTHASE"/>
    <property type="match status" value="1"/>
</dbReference>
<evidence type="ECO:0000313" key="5">
    <source>
        <dbReference type="Proteomes" id="UP001519332"/>
    </source>
</evidence>
<reference evidence="4 5" key="1">
    <citation type="submission" date="2021-03" db="EMBL/GenBank/DDBJ databases">
        <title>Sequencing the genomes of 1000 actinobacteria strains.</title>
        <authorList>
            <person name="Klenk H.-P."/>
        </authorList>
    </citation>
    <scope>NUCLEOTIDE SEQUENCE [LARGE SCALE GENOMIC DNA]</scope>
    <source>
        <strain evidence="4 5">DSM 46670</strain>
    </source>
</reference>
<evidence type="ECO:0000259" key="3">
    <source>
        <dbReference type="Pfam" id="PF08659"/>
    </source>
</evidence>
<keyword evidence="2" id="KW-0597">Phosphoprotein</keyword>
<dbReference type="Gene3D" id="3.40.50.720">
    <property type="entry name" value="NAD(P)-binding Rossmann-like Domain"/>
    <property type="match status" value="1"/>
</dbReference>
<evidence type="ECO:0000256" key="1">
    <source>
        <dbReference type="ARBA" id="ARBA00022450"/>
    </source>
</evidence>
<evidence type="ECO:0000256" key="2">
    <source>
        <dbReference type="ARBA" id="ARBA00022553"/>
    </source>
</evidence>
<dbReference type="PANTHER" id="PTHR43775:SF37">
    <property type="entry name" value="SI:DKEY-61P9.11"/>
    <property type="match status" value="1"/>
</dbReference>
<accession>A0ABS4TRP2</accession>
<sequence length="135" mass="14264">MYPALPHRTFPVDRISDAFGVLRHSRHIGKIVITFEEAPQAVAEPRPPALDPDGTYLITGGTSGLGAATVDWLAARGAKHIALVGRGALVAPDHPSVTITTYAADVSDESAMRQVIADMDHPLRGVVHAANLLAD</sequence>
<dbReference type="Gene3D" id="3.90.180.10">
    <property type="entry name" value="Medium-chain alcohol dehydrogenases, catalytic domain"/>
    <property type="match status" value="1"/>
</dbReference>
<comment type="caution">
    <text evidence="4">The sequence shown here is derived from an EMBL/GenBank/DDBJ whole genome shotgun (WGS) entry which is preliminary data.</text>
</comment>
<dbReference type="Pfam" id="PF08659">
    <property type="entry name" value="KR"/>
    <property type="match status" value="1"/>
</dbReference>
<dbReference type="InterPro" id="IPR050091">
    <property type="entry name" value="PKS_NRPS_Biosynth_Enz"/>
</dbReference>
<protein>
    <submittedName>
        <fullName evidence="4">D-arabinose 1-dehydrogenase-like Zn-dependent alcohol dehydrogenase</fullName>
    </submittedName>
</protein>
<name>A0ABS4TRP2_9PSEU</name>
<gene>
    <name evidence="4" type="ORF">JOF56_007475</name>
</gene>
<feature type="domain" description="Ketoreductase (KR)" evidence="3">
    <location>
        <begin position="54"/>
        <end position="135"/>
    </location>
</feature>